<evidence type="ECO:0000313" key="2">
    <source>
        <dbReference type="Proteomes" id="UP001221142"/>
    </source>
</evidence>
<dbReference type="EMBL" id="JARKIF010000020">
    <property type="protein sequence ID" value="KAJ7618018.1"/>
    <property type="molecule type" value="Genomic_DNA"/>
</dbReference>
<keyword evidence="2" id="KW-1185">Reference proteome</keyword>
<reference evidence="1" key="1">
    <citation type="submission" date="2023-03" db="EMBL/GenBank/DDBJ databases">
        <title>Massive genome expansion in bonnet fungi (Mycena s.s.) driven by repeated elements and novel gene families across ecological guilds.</title>
        <authorList>
            <consortium name="Lawrence Berkeley National Laboratory"/>
            <person name="Harder C.B."/>
            <person name="Miyauchi S."/>
            <person name="Viragh M."/>
            <person name="Kuo A."/>
            <person name="Thoen E."/>
            <person name="Andreopoulos B."/>
            <person name="Lu D."/>
            <person name="Skrede I."/>
            <person name="Drula E."/>
            <person name="Henrissat B."/>
            <person name="Morin E."/>
            <person name="Kohler A."/>
            <person name="Barry K."/>
            <person name="LaButti K."/>
            <person name="Morin E."/>
            <person name="Salamov A."/>
            <person name="Lipzen A."/>
            <person name="Mereny Z."/>
            <person name="Hegedus B."/>
            <person name="Baldrian P."/>
            <person name="Stursova M."/>
            <person name="Weitz H."/>
            <person name="Taylor A."/>
            <person name="Grigoriev I.V."/>
            <person name="Nagy L.G."/>
            <person name="Martin F."/>
            <person name="Kauserud H."/>
        </authorList>
    </citation>
    <scope>NUCLEOTIDE SEQUENCE</scope>
    <source>
        <strain evidence="1">9284</strain>
    </source>
</reference>
<dbReference type="Proteomes" id="UP001221142">
    <property type="component" value="Unassembled WGS sequence"/>
</dbReference>
<gene>
    <name evidence="1" type="ORF">FB45DRAFT_933134</name>
</gene>
<name>A0AAD7FGX7_9AGAR</name>
<dbReference type="AlphaFoldDB" id="A0AAD7FGX7"/>
<organism evidence="1 2">
    <name type="scientific">Roridomyces roridus</name>
    <dbReference type="NCBI Taxonomy" id="1738132"/>
    <lineage>
        <taxon>Eukaryota</taxon>
        <taxon>Fungi</taxon>
        <taxon>Dikarya</taxon>
        <taxon>Basidiomycota</taxon>
        <taxon>Agaricomycotina</taxon>
        <taxon>Agaricomycetes</taxon>
        <taxon>Agaricomycetidae</taxon>
        <taxon>Agaricales</taxon>
        <taxon>Marasmiineae</taxon>
        <taxon>Mycenaceae</taxon>
        <taxon>Roridomyces</taxon>
    </lineage>
</organism>
<sequence>MLFLESYKTTRTALWKDIDKNMFNNFKLFTAALFVLVLGQAAIAIPQGPAQILCGAGFAECGSGELCCGTSTPGVNVCQNGALLCLVPT</sequence>
<protein>
    <submittedName>
        <fullName evidence="1">Uncharacterized protein</fullName>
    </submittedName>
</protein>
<proteinExistence type="predicted"/>
<evidence type="ECO:0000313" key="1">
    <source>
        <dbReference type="EMBL" id="KAJ7618018.1"/>
    </source>
</evidence>
<accession>A0AAD7FGX7</accession>
<comment type="caution">
    <text evidence="1">The sequence shown here is derived from an EMBL/GenBank/DDBJ whole genome shotgun (WGS) entry which is preliminary data.</text>
</comment>